<evidence type="ECO:0000313" key="7">
    <source>
        <dbReference type="EMBL" id="QDT67018.1"/>
    </source>
</evidence>
<evidence type="ECO:0000256" key="2">
    <source>
        <dbReference type="ARBA" id="ARBA00022576"/>
    </source>
</evidence>
<evidence type="ECO:0000256" key="4">
    <source>
        <dbReference type="ARBA" id="ARBA00022898"/>
    </source>
</evidence>
<proteinExistence type="inferred from homology"/>
<reference evidence="7 8" key="1">
    <citation type="submission" date="2019-02" db="EMBL/GenBank/DDBJ databases">
        <title>Deep-cultivation of Planctomycetes and their phenomic and genomic characterization uncovers novel biology.</title>
        <authorList>
            <person name="Wiegand S."/>
            <person name="Jogler M."/>
            <person name="Boedeker C."/>
            <person name="Pinto D."/>
            <person name="Vollmers J."/>
            <person name="Rivas-Marin E."/>
            <person name="Kohn T."/>
            <person name="Peeters S.H."/>
            <person name="Heuer A."/>
            <person name="Rast P."/>
            <person name="Oberbeckmann S."/>
            <person name="Bunk B."/>
            <person name="Jeske O."/>
            <person name="Meyerdierks A."/>
            <person name="Storesund J.E."/>
            <person name="Kallscheuer N."/>
            <person name="Luecker S."/>
            <person name="Lage O.M."/>
            <person name="Pohl T."/>
            <person name="Merkel B.J."/>
            <person name="Hornburger P."/>
            <person name="Mueller R.-W."/>
            <person name="Bruemmer F."/>
            <person name="Labrenz M."/>
            <person name="Spormann A.M."/>
            <person name="Op den Camp H."/>
            <person name="Overmann J."/>
            <person name="Amann R."/>
            <person name="Jetten M.S.M."/>
            <person name="Mascher T."/>
            <person name="Medema M.H."/>
            <person name="Devos D.P."/>
            <person name="Kaster A.-K."/>
            <person name="Ovreas L."/>
            <person name="Rohde M."/>
            <person name="Galperin M.Y."/>
            <person name="Jogler C."/>
        </authorList>
    </citation>
    <scope>NUCLEOTIDE SEQUENCE [LARGE SCALE GENOMIC DNA]</scope>
    <source>
        <strain evidence="7 8">V22</strain>
    </source>
</reference>
<dbReference type="EMBL" id="CP036316">
    <property type="protein sequence ID" value="QDT67018.1"/>
    <property type="molecule type" value="Genomic_DNA"/>
</dbReference>
<protein>
    <submittedName>
        <fullName evidence="7">Glutamate-pyruvate aminotransferase AlaC</fullName>
        <ecNumber evidence="7">2.6.1.2</ecNumber>
    </submittedName>
</protein>
<keyword evidence="4 5" id="KW-0663">Pyridoxal phosphate</keyword>
<dbReference type="PROSITE" id="PS00599">
    <property type="entry name" value="AA_TRANSFER_CLASS_2"/>
    <property type="match status" value="1"/>
</dbReference>
<feature type="domain" description="Aminotransferase class I/classII large" evidence="6">
    <location>
        <begin position="67"/>
        <end position="420"/>
    </location>
</feature>
<keyword evidence="3 7" id="KW-0808">Transferase</keyword>
<dbReference type="CDD" id="cd00609">
    <property type="entry name" value="AAT_like"/>
    <property type="match status" value="1"/>
</dbReference>
<organism evidence="7 8">
    <name type="scientific">Calycomorphotria hydatis</name>
    <dbReference type="NCBI Taxonomy" id="2528027"/>
    <lineage>
        <taxon>Bacteria</taxon>
        <taxon>Pseudomonadati</taxon>
        <taxon>Planctomycetota</taxon>
        <taxon>Planctomycetia</taxon>
        <taxon>Planctomycetales</taxon>
        <taxon>Planctomycetaceae</taxon>
        <taxon>Calycomorphotria</taxon>
    </lineage>
</organism>
<keyword evidence="8" id="KW-1185">Reference proteome</keyword>
<dbReference type="InterPro" id="IPR050881">
    <property type="entry name" value="LL-DAP_aminotransferase"/>
</dbReference>
<comment type="similarity">
    <text evidence="5">Belongs to the class-II pyridoxal-phosphate-dependent aminotransferase family.</text>
</comment>
<accession>A0A517TF82</accession>
<comment type="cofactor">
    <cofactor evidence="1 5">
        <name>pyridoxal 5'-phosphate</name>
        <dbReference type="ChEBI" id="CHEBI:597326"/>
    </cofactor>
</comment>
<dbReference type="KEGG" id="chya:V22_42900"/>
<dbReference type="AlphaFoldDB" id="A0A517TF82"/>
<evidence type="ECO:0000313" key="8">
    <source>
        <dbReference type="Proteomes" id="UP000319976"/>
    </source>
</evidence>
<dbReference type="Pfam" id="PF00155">
    <property type="entry name" value="Aminotran_1_2"/>
    <property type="match status" value="1"/>
</dbReference>
<gene>
    <name evidence="7" type="primary">alaC</name>
    <name evidence="7" type="ORF">V22_42900</name>
</gene>
<keyword evidence="7" id="KW-0670">Pyruvate</keyword>
<dbReference type="EC" id="2.6.1.2" evidence="7"/>
<evidence type="ECO:0000259" key="6">
    <source>
        <dbReference type="Pfam" id="PF00155"/>
    </source>
</evidence>
<dbReference type="InterPro" id="IPR004839">
    <property type="entry name" value="Aminotransferase_I/II_large"/>
</dbReference>
<evidence type="ECO:0000256" key="5">
    <source>
        <dbReference type="RuleBase" id="RU003693"/>
    </source>
</evidence>
<dbReference type="GO" id="GO:0004021">
    <property type="term" value="F:L-alanine:2-oxoglutarate aminotransferase activity"/>
    <property type="evidence" value="ECO:0007669"/>
    <property type="project" value="UniProtKB-EC"/>
</dbReference>
<dbReference type="Gene3D" id="3.40.640.10">
    <property type="entry name" value="Type I PLP-dependent aspartate aminotransferase-like (Major domain)"/>
    <property type="match status" value="1"/>
</dbReference>
<dbReference type="PANTHER" id="PTHR42832">
    <property type="entry name" value="AMINO ACID AMINOTRANSFERASE"/>
    <property type="match status" value="1"/>
</dbReference>
<dbReference type="SUPFAM" id="SSF53383">
    <property type="entry name" value="PLP-dependent transferases"/>
    <property type="match status" value="1"/>
</dbReference>
<name>A0A517TF82_9PLAN</name>
<dbReference type="InterPro" id="IPR015424">
    <property type="entry name" value="PyrdxlP-dep_Trfase"/>
</dbReference>
<dbReference type="Proteomes" id="UP000319976">
    <property type="component" value="Chromosome"/>
</dbReference>
<evidence type="ECO:0000256" key="3">
    <source>
        <dbReference type="ARBA" id="ARBA00022679"/>
    </source>
</evidence>
<dbReference type="InterPro" id="IPR015421">
    <property type="entry name" value="PyrdxlP-dep_Trfase_major"/>
</dbReference>
<keyword evidence="2 7" id="KW-0032">Aminotransferase</keyword>
<dbReference type="Gene3D" id="3.90.1150.10">
    <property type="entry name" value="Aspartate Aminotransferase, domain 1"/>
    <property type="match status" value="1"/>
</dbReference>
<sequence>MGFDEHQSTRRIAAQRTRSVAVRSENETHFEDTPFGIPVADRVLRLPPYMFGKINKVKYEKRVKGIDVIDLGMGNPTDPPDPRISDKMIESLTDWRNHRYSVSNGIGNLRKEVAKRYFKLYGVNLQPDSEIIACIGSKEGFSHMCLALMGAGDTAIVPAPTFPIHSYAVMLASGNVIQLDVTDPSEFLKNVAYTCEHLFPKPKVVVVNFPHNPSGTTIELDFYIELVALAKKYGFLVMSDFAYADICYDGYKAPSFLEAPGAIDVGVEFTTMSKGYGMAGWRIGFCCGNAEMVRALATIKGYYDYGIFQAVQIAAIIAMRHCDDSIAAVVKEYEERRNIFVEGLNRLGWDIEKPKAGMFVWAKIPEPWNKMGSIPFAMKLLEEANVAVSPGRGFGEEGEGYLRLAIVEKSQRLKQAVKQIGKCLKGEAVGT</sequence>
<evidence type="ECO:0000256" key="1">
    <source>
        <dbReference type="ARBA" id="ARBA00001933"/>
    </source>
</evidence>
<dbReference type="InterPro" id="IPR015422">
    <property type="entry name" value="PyrdxlP-dep_Trfase_small"/>
</dbReference>
<dbReference type="PANTHER" id="PTHR42832:SF1">
    <property type="entry name" value="GLUTAMATE-PYRUVATE AMINOTRANSFERASE ALAC"/>
    <property type="match status" value="1"/>
</dbReference>
<dbReference type="GO" id="GO:0030170">
    <property type="term" value="F:pyridoxal phosphate binding"/>
    <property type="evidence" value="ECO:0007669"/>
    <property type="project" value="InterPro"/>
</dbReference>
<dbReference type="InterPro" id="IPR001917">
    <property type="entry name" value="Aminotrans_II_pyridoxalP_BS"/>
</dbReference>